<sequence length="54" mass="6279">MRGERFVLDFSDKHNAEHVEKNSSSITTLYIFVSTAYEIGICMDWTFAQIYGKK</sequence>
<gene>
    <name evidence="1" type="ORF">J40TS1_46340</name>
</gene>
<organism evidence="1 2">
    <name type="scientific">Paenibacillus montaniterrae</name>
    <dbReference type="NCBI Taxonomy" id="429341"/>
    <lineage>
        <taxon>Bacteria</taxon>
        <taxon>Bacillati</taxon>
        <taxon>Bacillota</taxon>
        <taxon>Bacilli</taxon>
        <taxon>Bacillales</taxon>
        <taxon>Paenibacillaceae</taxon>
        <taxon>Paenibacillus</taxon>
    </lineage>
</organism>
<keyword evidence="2" id="KW-1185">Reference proteome</keyword>
<dbReference type="AlphaFoldDB" id="A0A919YQT7"/>
<evidence type="ECO:0000313" key="2">
    <source>
        <dbReference type="Proteomes" id="UP000683139"/>
    </source>
</evidence>
<proteinExistence type="predicted"/>
<comment type="caution">
    <text evidence="1">The sequence shown here is derived from an EMBL/GenBank/DDBJ whole genome shotgun (WGS) entry which is preliminary data.</text>
</comment>
<accession>A0A919YQT7</accession>
<reference evidence="1" key="1">
    <citation type="submission" date="2021-03" db="EMBL/GenBank/DDBJ databases">
        <title>Antimicrobial resistance genes in bacteria isolated from Japanese honey, and their potential for conferring macrolide and lincosamide resistance in the American foulbrood pathogen Paenibacillus larvae.</title>
        <authorList>
            <person name="Okamoto M."/>
            <person name="Kumagai M."/>
            <person name="Kanamori H."/>
            <person name="Takamatsu D."/>
        </authorList>
    </citation>
    <scope>NUCLEOTIDE SEQUENCE</scope>
    <source>
        <strain evidence="1">J40TS1</strain>
    </source>
</reference>
<dbReference type="EMBL" id="BOSE01000011">
    <property type="protein sequence ID" value="GIP18992.1"/>
    <property type="molecule type" value="Genomic_DNA"/>
</dbReference>
<name>A0A919YQT7_9BACL</name>
<evidence type="ECO:0000313" key="1">
    <source>
        <dbReference type="EMBL" id="GIP18992.1"/>
    </source>
</evidence>
<dbReference type="Proteomes" id="UP000683139">
    <property type="component" value="Unassembled WGS sequence"/>
</dbReference>
<protein>
    <submittedName>
        <fullName evidence="1">Uncharacterized protein</fullName>
    </submittedName>
</protein>